<feature type="region of interest" description="Disordered" evidence="2">
    <location>
        <begin position="319"/>
        <end position="356"/>
    </location>
</feature>
<reference evidence="6" key="1">
    <citation type="submission" date="2025-08" db="UniProtKB">
        <authorList>
            <consortium name="RefSeq"/>
        </authorList>
    </citation>
    <scope>IDENTIFICATION</scope>
    <source>
        <tissue evidence="6">Seedling</tissue>
    </source>
</reference>
<dbReference type="PANTHER" id="PTHR28441">
    <property type="entry name" value="PROTEIN FAM91A1"/>
    <property type="match status" value="1"/>
</dbReference>
<evidence type="ECO:0000259" key="4">
    <source>
        <dbReference type="Pfam" id="PF14648"/>
    </source>
</evidence>
<dbReference type="GeneID" id="107420763"/>
<accession>A0A6P6G919</accession>
<protein>
    <submittedName>
        <fullName evidence="6">Uncharacterized protein LOC107420763</fullName>
    </submittedName>
</protein>
<evidence type="ECO:0000256" key="1">
    <source>
        <dbReference type="ARBA" id="ARBA00010319"/>
    </source>
</evidence>
<dbReference type="Pfam" id="PF14647">
    <property type="entry name" value="FAM91_N"/>
    <property type="match status" value="1"/>
</dbReference>
<dbReference type="InterPro" id="IPR028097">
    <property type="entry name" value="FAM91_C_dom"/>
</dbReference>
<feature type="domain" description="FAM91 C-terminal" evidence="4">
    <location>
        <begin position="562"/>
        <end position="784"/>
    </location>
</feature>
<dbReference type="KEGG" id="zju:107420763"/>
<dbReference type="Proteomes" id="UP001652623">
    <property type="component" value="Chromosome 5"/>
</dbReference>
<dbReference type="RefSeq" id="XP_024930623.2">
    <property type="nucleotide sequence ID" value="XM_025074855.3"/>
</dbReference>
<feature type="domain" description="FAM91 C-terminal" evidence="4">
    <location>
        <begin position="364"/>
        <end position="462"/>
    </location>
</feature>
<dbReference type="AlphaFoldDB" id="A0A6P6G919"/>
<gene>
    <name evidence="6" type="primary">LOC107420763</name>
</gene>
<organism evidence="5 6">
    <name type="scientific">Ziziphus jujuba</name>
    <name type="common">Chinese jujube</name>
    <name type="synonym">Ziziphus sativa</name>
    <dbReference type="NCBI Taxonomy" id="326968"/>
    <lineage>
        <taxon>Eukaryota</taxon>
        <taxon>Viridiplantae</taxon>
        <taxon>Streptophyta</taxon>
        <taxon>Embryophyta</taxon>
        <taxon>Tracheophyta</taxon>
        <taxon>Spermatophyta</taxon>
        <taxon>Magnoliopsida</taxon>
        <taxon>eudicotyledons</taxon>
        <taxon>Gunneridae</taxon>
        <taxon>Pentapetalae</taxon>
        <taxon>rosids</taxon>
        <taxon>fabids</taxon>
        <taxon>Rosales</taxon>
        <taxon>Rhamnaceae</taxon>
        <taxon>Paliureae</taxon>
        <taxon>Ziziphus</taxon>
    </lineage>
</organism>
<evidence type="ECO:0000313" key="5">
    <source>
        <dbReference type="Proteomes" id="UP001652623"/>
    </source>
</evidence>
<comment type="similarity">
    <text evidence="1">Belongs to the FAM91 family.</text>
</comment>
<feature type="domain" description="FAM91 N-terminal" evidence="3">
    <location>
        <begin position="17"/>
        <end position="307"/>
    </location>
</feature>
<dbReference type="Pfam" id="PF14648">
    <property type="entry name" value="FAM91_C"/>
    <property type="match status" value="3"/>
</dbReference>
<evidence type="ECO:0000313" key="6">
    <source>
        <dbReference type="RefSeq" id="XP_024930623.2"/>
    </source>
</evidence>
<dbReference type="PANTHER" id="PTHR28441:SF2">
    <property type="entry name" value="PROTEIN FAM91A1"/>
    <property type="match status" value="1"/>
</dbReference>
<name>A0A6P6G919_ZIZJJ</name>
<evidence type="ECO:0000259" key="3">
    <source>
        <dbReference type="Pfam" id="PF14647"/>
    </source>
</evidence>
<dbReference type="InterPro" id="IPR039199">
    <property type="entry name" value="FAM91"/>
</dbReference>
<evidence type="ECO:0000256" key="2">
    <source>
        <dbReference type="SAM" id="MobiDB-lite"/>
    </source>
</evidence>
<proteinExistence type="inferred from homology"/>
<dbReference type="InterPro" id="IPR028091">
    <property type="entry name" value="FAM91_N_dom"/>
</dbReference>
<sequence length="1005" mass="111292">MQRAPATVDEQLLVKAVREECPWENLPKRLQAILTSKEEWHRRIVEFCIKKRLQWNTCFARKVCKESEYYEEMMRYLRKNLALFPYHLAEYVCRVMRVSPFRYYCDMIFEVMKNEQPYDSIPNFSAADALRLTGIGRNEFIDIMNKCRSKKIMWKLNKSIAKELLPAQPVDFAIEPWWGVCLVNFTLEEFKRLSEEETATIDKVCKEEANSFILFDSDIVKGLYRRGLIYFDVPVYPDDRFKVSRLEGFVSNREQSYEDPIEELLYAVFVVSSENATVAELAATLQADLSQLQAAASFACRLGWAIKVIDPASVLQDTLPGSPRTTLSDEDTSRASVGSGNMIIGGDATDASGAENNGPRSMYTRVAFVVDANITSYLMMGSVSPGLKSHAVTLYEAGKLGHASIADLCKDLSTLEGTKFEGELQEFANHAFSLRCVLECLQSGGVATDVKVDEICEKIDMITSSNDEATSLVADTTLSEGSGNIHIDRDGPNTENSMNNGISQEGSDLAESIPESAGGEPFVISSSEDNNCINEVSKLDTDSQSDEKLMLVDGSDVGKEMRKKKKYRVDILRCESLASLAQATLERLFLRDYDIVVSIVPLPRSSVLPGRSGPIHFGPPSHLSMTPWMKLVLYSNMACGPLSVVLMKGQCLRLLPAPLAGCEKALIWSWDGSTVGALGGKFEGNLVKGSILLHCLNSLLKHSAVLVQPLSRHDLDESGRVITLDVPLPLKNSDGSIAHIGKEMGLSEEESSKLNSMLEDLAKKVNLWTVGYIRLLKLFKERELDNFSPDDDKYEWVPLSAEFGMPLFSPKLCNSICKRVVASQLLQADSLSAHHEAMQALRKRLRDVCSEYHATGPAAKLLYQKEKSKDSSRMLMNYASGRWNPLTDPSSPISGASGDHQRLKLANRQRCRTEVLSFDGSILRSYALSPVYEAATRPIEEASSQATAKVEQEEADSREVVLPGVNLIFDGSELHPFDIGACLQARQPVSLIQEAAAASAAAASK</sequence>
<keyword evidence="5" id="KW-1185">Reference proteome</keyword>
<feature type="domain" description="FAM91 C-terminal" evidence="4">
    <location>
        <begin position="790"/>
        <end position="869"/>
    </location>
</feature>